<dbReference type="OrthoDB" id="3369460at2"/>
<dbReference type="SMART" id="SM00421">
    <property type="entry name" value="HTH_LUXR"/>
    <property type="match status" value="1"/>
</dbReference>
<dbReference type="InterPro" id="IPR000792">
    <property type="entry name" value="Tscrpt_reg_LuxR_C"/>
</dbReference>
<proteinExistence type="predicted"/>
<dbReference type="GO" id="GO:0003677">
    <property type="term" value="F:DNA binding"/>
    <property type="evidence" value="ECO:0007669"/>
    <property type="project" value="InterPro"/>
</dbReference>
<dbReference type="Proteomes" id="UP000037397">
    <property type="component" value="Unassembled WGS sequence"/>
</dbReference>
<sequence length="348" mass="38425">MSDVHQEFTEPSRAPRRGLGDLLGSDLTANVYLALLQRPTVTADQLRAEIDPDASQDDLALALHALESGRLVRRVDSERWAVFPPERALGSYASRLEERARAVRSSMVGLTRLHESSTAARRGDELPVRVQLLRTLDEISGAMGQLFAGAEDDVVSMRRASPRVLHMLDQPEETHEEPVFNAEGREIHLRVSFDKDLLQHPNLHRAVEIRRRVGDQVRFSTQVPFTATVSDAGMCVVDIDDPGGSIIGLQITHPGVSAVIRRVIDSTWQTGLPWRGRDGEVVGEGVVLDPKDADILTLLTSGAADATIARQLGISQRTVERRVRRMLDHLNASTRFQAGVQAAKRGWI</sequence>
<dbReference type="AlphaFoldDB" id="A0A0L6CKH5"/>
<accession>A0A0L6CKH5</accession>
<dbReference type="SUPFAM" id="SSF46894">
    <property type="entry name" value="C-terminal effector domain of the bipartite response regulators"/>
    <property type="match status" value="1"/>
</dbReference>
<dbReference type="InterPro" id="IPR016032">
    <property type="entry name" value="Sig_transdc_resp-reg_C-effctor"/>
</dbReference>
<name>A0A0L6CKH5_9MICO</name>
<dbReference type="RefSeq" id="WP_050670740.1">
    <property type="nucleotide sequence ID" value="NZ_LAIR01000002.1"/>
</dbReference>
<dbReference type="GO" id="GO:0006355">
    <property type="term" value="P:regulation of DNA-templated transcription"/>
    <property type="evidence" value="ECO:0007669"/>
    <property type="project" value="InterPro"/>
</dbReference>
<feature type="domain" description="HTH luxR-type" evidence="1">
    <location>
        <begin position="281"/>
        <end position="346"/>
    </location>
</feature>
<dbReference type="Pfam" id="PF00196">
    <property type="entry name" value="GerE"/>
    <property type="match status" value="1"/>
</dbReference>
<evidence type="ECO:0000313" key="2">
    <source>
        <dbReference type="EMBL" id="KNX38301.1"/>
    </source>
</evidence>
<organism evidence="2 3">
    <name type="scientific">Luteipulveratus halotolerans</name>
    <dbReference type="NCBI Taxonomy" id="1631356"/>
    <lineage>
        <taxon>Bacteria</taxon>
        <taxon>Bacillati</taxon>
        <taxon>Actinomycetota</taxon>
        <taxon>Actinomycetes</taxon>
        <taxon>Micrococcales</taxon>
        <taxon>Dermacoccaceae</taxon>
        <taxon>Luteipulveratus</taxon>
    </lineage>
</organism>
<dbReference type="EMBL" id="LAIR01000002">
    <property type="protein sequence ID" value="KNX38301.1"/>
    <property type="molecule type" value="Genomic_DNA"/>
</dbReference>
<dbReference type="PROSITE" id="PS50043">
    <property type="entry name" value="HTH_LUXR_2"/>
    <property type="match status" value="1"/>
</dbReference>
<protein>
    <recommendedName>
        <fullName evidence="1">HTH luxR-type domain-containing protein</fullName>
    </recommendedName>
</protein>
<dbReference type="PRINTS" id="PR00038">
    <property type="entry name" value="HTHLUXR"/>
</dbReference>
<dbReference type="InterPro" id="IPR036388">
    <property type="entry name" value="WH-like_DNA-bd_sf"/>
</dbReference>
<keyword evidence="3" id="KW-1185">Reference proteome</keyword>
<dbReference type="Gene3D" id="1.10.10.10">
    <property type="entry name" value="Winged helix-like DNA-binding domain superfamily/Winged helix DNA-binding domain"/>
    <property type="match status" value="1"/>
</dbReference>
<dbReference type="STRING" id="1631356.VV01_15995"/>
<evidence type="ECO:0000259" key="1">
    <source>
        <dbReference type="PROSITE" id="PS50043"/>
    </source>
</evidence>
<gene>
    <name evidence="2" type="ORF">VV01_15995</name>
</gene>
<evidence type="ECO:0000313" key="3">
    <source>
        <dbReference type="Proteomes" id="UP000037397"/>
    </source>
</evidence>
<comment type="caution">
    <text evidence="2">The sequence shown here is derived from an EMBL/GenBank/DDBJ whole genome shotgun (WGS) entry which is preliminary data.</text>
</comment>
<reference evidence="3" key="1">
    <citation type="submission" date="2015-03" db="EMBL/GenBank/DDBJ databases">
        <title>Luteipulveratus halotolerans sp. nov., a novel actinobacterium (Dermacoccaceae) from Sarawak, Malaysia.</title>
        <authorList>
            <person name="Juboi H."/>
            <person name="Basik A."/>
            <person name="Shamsul S.S."/>
            <person name="Arnold P."/>
            <person name="Schmitt E.K."/>
            <person name="Sanglier J.-J."/>
            <person name="Yeo T."/>
        </authorList>
    </citation>
    <scope>NUCLEOTIDE SEQUENCE [LARGE SCALE GENOMIC DNA]</scope>
    <source>
        <strain evidence="3">C296001</strain>
    </source>
</reference>